<dbReference type="EMBL" id="JANJQO010000416">
    <property type="protein sequence ID" value="KAJ2978011.1"/>
    <property type="molecule type" value="Genomic_DNA"/>
</dbReference>
<keyword evidence="2" id="KW-1185">Reference proteome</keyword>
<sequence>MDQFDDVLFGDRSGTSVIQGNIASGSATQFNVGGNMELKINPTSLKLDVLEQIRETPLRRCLKSLSFPQMEYLTDDIGNVAPETCEWLLQKRVYRSWLSRAGAILCLKGNPGAGKSTLLRYILHSVKKTHGIGNSVFLMFDCARSSGACGGEFKTESDALFRSLLYQLLDQAPDAMADLITTFQKRYEVEGEPCQLRSEELQYFFESSLPKLLKSRSVWLFIDALYDCRQSADDLAKKFKWLSRRLWSTGNLKPFHSCFTSRHYPDLDFDNKSTILLDGENKLDIATFVKHSLPKSYLSLEVDQLIIDRAQGFFLWARLALDMIRHLLIEKASPAKIEAALEEMPADINSLYALILKTTENPTATKSLMEWICFSTRPLTTDELRWAMAFDAKSCYKSFSQYENSPDFINSQIFEPRIIALSCGLVEIVSHGNRRVVQFIHASVRDFLVDSGLSELCSRANASNNATPEINVVGTAHCRLSRSCVRYFQTFSRSSRPSKVAKARFPLLHYATTSWIKHAQQGDVAEIDACQLVGMLKDPLIKSWGEMYQMIDPAAHDCPSAAPDLVHLASKYGLTKIVSWLLENAHIVDMKDMHGQTPLSHAAENGQEAVVSLLLDTGRVDINSRSKSGYTPLSYAAMNGHVGVVRLLLAVKNVDVDSEDNYNYTPLSRATEKGHVDVTNLLLNTNKVRVDARDTVYGQTPLMRAARKGYSYVVDLLLGTKKVDVDARDKVGRTALRQAAEEGHVTVTRQLLSTNQVDANARDNVCGQTPLARAAWNGHVDVVELLINTKSVHLDARDNSGQTPLSLAAENGNEAVVKRLLSTGNVNVNSKDTTSQTPLSYAAENGNVDLMRTFFRTANVHFDSKDEHGQTALSRASKNGHEALVKLLLKTRQFFVVGNESNGDPPAASASGDGRAELENKLLDVNSSYGSYLFENHEADTATTMVSATMTCIPTQPVSQELSRATNTSIAGISVSENETQGFEGSVPATGIESLFVPDGTCLTKTISQTMQSVTDSSSSCCGSSYENAEDFPAPSAGTDGQKHRGRSRLSHFSTKFMLRHSLVDNEAHGSRHHSSHSSRKQDSQQCHPYNTARDGTKAEPRSHSRHDSGLTSRSPKNFDEILRDGLQGPGSNVQEVEMNIGQRPLYPGILRKLFQDSAHDGNRVRKG</sequence>
<name>A0ACC1NHK6_9HYPO</name>
<protein>
    <submittedName>
        <fullName evidence="1">Uncharacterized protein</fullName>
    </submittedName>
</protein>
<proteinExistence type="predicted"/>
<evidence type="ECO:0000313" key="1">
    <source>
        <dbReference type="EMBL" id="KAJ2978011.1"/>
    </source>
</evidence>
<evidence type="ECO:0000313" key="2">
    <source>
        <dbReference type="Proteomes" id="UP001143910"/>
    </source>
</evidence>
<comment type="caution">
    <text evidence="1">The sequence shown here is derived from an EMBL/GenBank/DDBJ whole genome shotgun (WGS) entry which is preliminary data.</text>
</comment>
<dbReference type="Proteomes" id="UP001143910">
    <property type="component" value="Unassembled WGS sequence"/>
</dbReference>
<gene>
    <name evidence="1" type="ORF">NQ176_g4053</name>
</gene>
<organism evidence="1 2">
    <name type="scientific">Zarea fungicola</name>
    <dbReference type="NCBI Taxonomy" id="93591"/>
    <lineage>
        <taxon>Eukaryota</taxon>
        <taxon>Fungi</taxon>
        <taxon>Dikarya</taxon>
        <taxon>Ascomycota</taxon>
        <taxon>Pezizomycotina</taxon>
        <taxon>Sordariomycetes</taxon>
        <taxon>Hypocreomycetidae</taxon>
        <taxon>Hypocreales</taxon>
        <taxon>Cordycipitaceae</taxon>
        <taxon>Zarea</taxon>
    </lineage>
</organism>
<reference evidence="1" key="1">
    <citation type="submission" date="2022-08" db="EMBL/GenBank/DDBJ databases">
        <title>Genome Sequence of Lecanicillium fungicola.</title>
        <authorList>
            <person name="Buettner E."/>
        </authorList>
    </citation>
    <scope>NUCLEOTIDE SEQUENCE</scope>
    <source>
        <strain evidence="1">Babe33</strain>
    </source>
</reference>
<accession>A0ACC1NHK6</accession>